<organism evidence="2">
    <name type="scientific">freshwater metagenome</name>
    <dbReference type="NCBI Taxonomy" id="449393"/>
    <lineage>
        <taxon>unclassified sequences</taxon>
        <taxon>metagenomes</taxon>
        <taxon>ecological metagenomes</taxon>
    </lineage>
</organism>
<dbReference type="Gene3D" id="3.10.129.10">
    <property type="entry name" value="Hotdog Thioesterase"/>
    <property type="match status" value="1"/>
</dbReference>
<sequence length="294" mass="31470">MAEQHDDGVTEADLAGLVGHRFPGGTYRIAHWENWLLTDCTARAPMADDLVHPIVLFHAPILGAGTSIGELFRLGRASGRSGSVGLLGYDWVYHRPLREEIDLTVTGGVISADRRTDPDGRVDDLVAYRIELADADGPVAQITNRWAFRRGGPRGAAKTVPDAPFPPEGTPIEPFDVPSVDAARMKTMAAILRDPYPVHWDRASNERLGLGGRVINQGPLNLGYVANMLMAWAGDAAVRRLTVSFGPPVLDGDHVTARGVVTGVVDGIAHCDVWLERDGAPVVRGTAEVVAPAG</sequence>
<accession>A0A6J6EX21</accession>
<dbReference type="AlphaFoldDB" id="A0A6J6EX21"/>
<proteinExistence type="predicted"/>
<dbReference type="InterPro" id="IPR002539">
    <property type="entry name" value="MaoC-like_dom"/>
</dbReference>
<name>A0A6J6EX21_9ZZZZ</name>
<dbReference type="InterPro" id="IPR029069">
    <property type="entry name" value="HotDog_dom_sf"/>
</dbReference>
<evidence type="ECO:0000259" key="1">
    <source>
        <dbReference type="Pfam" id="PF01575"/>
    </source>
</evidence>
<feature type="domain" description="MaoC-like" evidence="1">
    <location>
        <begin position="182"/>
        <end position="266"/>
    </location>
</feature>
<dbReference type="SUPFAM" id="SSF54637">
    <property type="entry name" value="Thioesterase/thiol ester dehydrase-isomerase"/>
    <property type="match status" value="1"/>
</dbReference>
<dbReference type="Pfam" id="PF01575">
    <property type="entry name" value="MaoC_dehydratas"/>
    <property type="match status" value="1"/>
</dbReference>
<reference evidence="2" key="1">
    <citation type="submission" date="2020-05" db="EMBL/GenBank/DDBJ databases">
        <authorList>
            <person name="Chiriac C."/>
            <person name="Salcher M."/>
            <person name="Ghai R."/>
            <person name="Kavagutti S V."/>
        </authorList>
    </citation>
    <scope>NUCLEOTIDE SEQUENCE</scope>
</reference>
<dbReference type="EMBL" id="CAEZSR010000141">
    <property type="protein sequence ID" value="CAB4579264.1"/>
    <property type="molecule type" value="Genomic_DNA"/>
</dbReference>
<gene>
    <name evidence="2" type="ORF">UFOPK1493_02945</name>
</gene>
<evidence type="ECO:0000313" key="2">
    <source>
        <dbReference type="EMBL" id="CAB4579264.1"/>
    </source>
</evidence>
<protein>
    <submittedName>
        <fullName evidence="2">Unannotated protein</fullName>
    </submittedName>
</protein>